<sequence length="218" mass="24534">MMDTSLPRDGIASYIQRLVSMHLPDGYEGSELLRIGLDKTLDRLEYCFSRIERKYYKQGGKLKFDHMNADHMAAFLYFLGNTIWQETGDTELPTRLSYLNKIMHGMDLFYSVRMPEIFMLVHPVGTVLGNADYGNYLVVYQNCTVGAVTNAYPRFGTGTILYSRSSVLGNCNIGDNVVFAANAMIVDTDIPADTLVLGQHPSCRCVPNKKTVSQRCFN</sequence>
<dbReference type="GO" id="GO:0016740">
    <property type="term" value="F:transferase activity"/>
    <property type="evidence" value="ECO:0007669"/>
    <property type="project" value="UniProtKB-KW"/>
</dbReference>
<organism evidence="1 2">
    <name type="scientific">Formivibrio citricus</name>
    <dbReference type="NCBI Taxonomy" id="83765"/>
    <lineage>
        <taxon>Bacteria</taxon>
        <taxon>Pseudomonadati</taxon>
        <taxon>Pseudomonadota</taxon>
        <taxon>Betaproteobacteria</taxon>
        <taxon>Neisseriales</taxon>
        <taxon>Chitinibacteraceae</taxon>
        <taxon>Formivibrio</taxon>
    </lineage>
</organism>
<gene>
    <name evidence="1" type="ORF">SAMN05660284_01145</name>
</gene>
<dbReference type="RefSeq" id="WP_091192577.1">
    <property type="nucleotide sequence ID" value="NZ_FOVE01000006.1"/>
</dbReference>
<dbReference type="InterPro" id="IPR011004">
    <property type="entry name" value="Trimer_LpxA-like_sf"/>
</dbReference>
<evidence type="ECO:0000313" key="1">
    <source>
        <dbReference type="EMBL" id="SFN30022.1"/>
    </source>
</evidence>
<protein>
    <submittedName>
        <fullName evidence="1">Serine O-acetyltransferase</fullName>
    </submittedName>
</protein>
<reference evidence="2" key="1">
    <citation type="submission" date="2016-10" db="EMBL/GenBank/DDBJ databases">
        <authorList>
            <person name="Varghese N."/>
            <person name="Submissions S."/>
        </authorList>
    </citation>
    <scope>NUCLEOTIDE SEQUENCE [LARGE SCALE GENOMIC DNA]</scope>
    <source>
        <strain evidence="2">DSM 6150</strain>
    </source>
</reference>
<accession>A0A1I4XVX9</accession>
<evidence type="ECO:0000313" key="2">
    <source>
        <dbReference type="Proteomes" id="UP000242869"/>
    </source>
</evidence>
<dbReference type="AlphaFoldDB" id="A0A1I4XVX9"/>
<dbReference type="OrthoDB" id="5323702at2"/>
<proteinExistence type="predicted"/>
<dbReference type="Gene3D" id="2.160.10.10">
    <property type="entry name" value="Hexapeptide repeat proteins"/>
    <property type="match status" value="1"/>
</dbReference>
<dbReference type="EMBL" id="FOVE01000006">
    <property type="protein sequence ID" value="SFN30022.1"/>
    <property type="molecule type" value="Genomic_DNA"/>
</dbReference>
<name>A0A1I4XVX9_9NEIS</name>
<dbReference type="SUPFAM" id="SSF51161">
    <property type="entry name" value="Trimeric LpxA-like enzymes"/>
    <property type="match status" value="1"/>
</dbReference>
<dbReference type="STRING" id="83765.SAMN05660284_01145"/>
<keyword evidence="2" id="KW-1185">Reference proteome</keyword>
<dbReference type="Proteomes" id="UP000242869">
    <property type="component" value="Unassembled WGS sequence"/>
</dbReference>
<keyword evidence="1" id="KW-0808">Transferase</keyword>